<organism evidence="3 4">
    <name type="scientific">Dorea ammoniilytica</name>
    <dbReference type="NCBI Taxonomy" id="2981788"/>
    <lineage>
        <taxon>Bacteria</taxon>
        <taxon>Bacillati</taxon>
        <taxon>Bacillota</taxon>
        <taxon>Clostridia</taxon>
        <taxon>Lachnospirales</taxon>
        <taxon>Lachnospiraceae</taxon>
        <taxon>Dorea</taxon>
    </lineage>
</organism>
<dbReference type="SUPFAM" id="SSF47090">
    <property type="entry name" value="PGBD-like"/>
    <property type="match status" value="1"/>
</dbReference>
<dbReference type="InterPro" id="IPR036365">
    <property type="entry name" value="PGBD-like_sf"/>
</dbReference>
<evidence type="ECO:0000259" key="2">
    <source>
        <dbReference type="Pfam" id="PF01471"/>
    </source>
</evidence>
<reference evidence="3 4" key="1">
    <citation type="journal article" date="2021" name="ISME Commun">
        <title>Automated analysis of genomic sequences facilitates high-throughput and comprehensive description of bacteria.</title>
        <authorList>
            <person name="Hitch T.C.A."/>
        </authorList>
    </citation>
    <scope>NUCLEOTIDE SEQUENCE [LARGE SCALE GENOMIC DNA]</scope>
    <source>
        <strain evidence="3 4">Sanger_02</strain>
    </source>
</reference>
<protein>
    <submittedName>
        <fullName evidence="3">Peptidoglycan-binding protein</fullName>
    </submittedName>
</protein>
<comment type="caution">
    <text evidence="3">The sequence shown here is derived from an EMBL/GenBank/DDBJ whole genome shotgun (WGS) entry which is preliminary data.</text>
</comment>
<accession>A0ABT2S629</accession>
<dbReference type="EMBL" id="JAOQJV010000007">
    <property type="protein sequence ID" value="MCU6700026.1"/>
    <property type="molecule type" value="Genomic_DNA"/>
</dbReference>
<name>A0ABT2S629_9FIRM</name>
<keyword evidence="4" id="KW-1185">Reference proteome</keyword>
<feature type="region of interest" description="Disordered" evidence="1">
    <location>
        <begin position="49"/>
        <end position="74"/>
    </location>
</feature>
<dbReference type="InterPro" id="IPR036366">
    <property type="entry name" value="PGBDSf"/>
</dbReference>
<evidence type="ECO:0000313" key="4">
    <source>
        <dbReference type="Proteomes" id="UP001207605"/>
    </source>
</evidence>
<proteinExistence type="predicted"/>
<evidence type="ECO:0000313" key="3">
    <source>
        <dbReference type="EMBL" id="MCU6700026.1"/>
    </source>
</evidence>
<dbReference type="Pfam" id="PF01471">
    <property type="entry name" value="PG_binding_1"/>
    <property type="match status" value="1"/>
</dbReference>
<feature type="compositionally biased region" description="Polar residues" evidence="1">
    <location>
        <begin position="49"/>
        <end position="59"/>
    </location>
</feature>
<gene>
    <name evidence="3" type="ORF">OCV65_07250</name>
</gene>
<dbReference type="RefSeq" id="WP_262581501.1">
    <property type="nucleotide sequence ID" value="NZ_JAOQJV010000007.1"/>
</dbReference>
<sequence>MAQVISSPDHPDIGRLQISLTSSITAYPIADASISISYTGVPESTLEQLTTNSSGQTETIDLPAPPVEYSTNPENEVQPYSEYTFQVTAEGYEPVTIAGAEILADVTALQNIALNPVTAPASEDASQEEIFVIPAHTLYGNYPSKIPESEIKPIPESGEIVLSRVVVPEYIVVHDGSPRDSTAKNYYVRYKDYIKNVASSEIYATWPENTIRANVLAIMSFTLNRVYTEFYRNQGYDFTITSSTAFDHKWIPERNIFDTISVIVDELFADYLSRPNVRQPILTQYCDGRQVQCTSNGWMTQWGSKSLGDQGYTPIEILRYYYGDNMYINTAEAISGIPSSWPGYDLEIGSSGNKVRQMQEQLNVIAGAYPAIPKINADGIYGPATAEAVRVFQSVFGLPQTGVTDYSTWYKISEIYVGVSRIAELS</sequence>
<dbReference type="Proteomes" id="UP001207605">
    <property type="component" value="Unassembled WGS sequence"/>
</dbReference>
<evidence type="ECO:0000256" key="1">
    <source>
        <dbReference type="SAM" id="MobiDB-lite"/>
    </source>
</evidence>
<dbReference type="InterPro" id="IPR002477">
    <property type="entry name" value="Peptidoglycan-bd-like"/>
</dbReference>
<dbReference type="Gene3D" id="1.10.101.10">
    <property type="entry name" value="PGBD-like superfamily/PGBD"/>
    <property type="match status" value="1"/>
</dbReference>
<feature type="domain" description="Peptidoglycan binding-like" evidence="2">
    <location>
        <begin position="351"/>
        <end position="411"/>
    </location>
</feature>
<dbReference type="Gene3D" id="2.60.40.1120">
    <property type="entry name" value="Carboxypeptidase-like, regulatory domain"/>
    <property type="match status" value="1"/>
</dbReference>